<dbReference type="PANTHER" id="PTHR43806">
    <property type="entry name" value="PEPTIDASE S8"/>
    <property type="match status" value="1"/>
</dbReference>
<dbReference type="InterPro" id="IPR036852">
    <property type="entry name" value="Peptidase_S8/S53_dom_sf"/>
</dbReference>
<evidence type="ECO:0000256" key="2">
    <source>
        <dbReference type="ARBA" id="ARBA00022670"/>
    </source>
</evidence>
<proteinExistence type="inferred from homology"/>
<protein>
    <submittedName>
        <fullName evidence="7">Peptidase S8/S53 subtilisin kexin sedolisin</fullName>
        <ecNumber evidence="7">3.4.21.-</ecNumber>
    </submittedName>
</protein>
<dbReference type="GO" id="GO:0006508">
    <property type="term" value="P:proteolysis"/>
    <property type="evidence" value="ECO:0007669"/>
    <property type="project" value="UniProtKB-KW"/>
</dbReference>
<dbReference type="EC" id="3.4.21.-" evidence="7"/>
<dbReference type="AlphaFoldDB" id="A0A378XSA8"/>
<dbReference type="RefSeq" id="WP_228552540.1">
    <property type="nucleotide sequence ID" value="NZ_CP036496.1"/>
</dbReference>
<sequence length="313" mass="34660">MIKPNIYNWHVARLTDHFSCGATVGQPLTILFIDTGVDKSHSEIQGNLVEAECKSFVPYEPCLSDYVGHGTKMVSSVTGKYILKGICPFARVVVYKITDKKGISKLEWLYRALEEGIAKGYPIINISYRTEYEVDLFEFNRFQALVDCANAQGIWVVCSAGNDGRDITQEYRVPANLKGVYPIGSTNKNGDISGFSNTLSGQFFAPSGDEYEINYNNDWVMVAKSSFDTEDYLYEVLGFDKAYTVGIGTSIASALFSGVVASLSGELIAQGMNAGRREMECLLRQGARPIDVQRNYYEVSLAGSIRALRQMRG</sequence>
<evidence type="ECO:0000256" key="4">
    <source>
        <dbReference type="ARBA" id="ARBA00022825"/>
    </source>
</evidence>
<accession>A0A378XSA8</accession>
<comment type="similarity">
    <text evidence="1 5">Belongs to the peptidase S8 family.</text>
</comment>
<dbReference type="PRINTS" id="PR00723">
    <property type="entry name" value="SUBTILISIN"/>
</dbReference>
<dbReference type="InterPro" id="IPR050131">
    <property type="entry name" value="Peptidase_S8_subtilisin-like"/>
</dbReference>
<dbReference type="GeneID" id="93349754"/>
<name>A0A378XSA8_PAEPO</name>
<organism evidence="7 8">
    <name type="scientific">Paenibacillus polymyxa</name>
    <name type="common">Bacillus polymyxa</name>
    <dbReference type="NCBI Taxonomy" id="1406"/>
    <lineage>
        <taxon>Bacteria</taxon>
        <taxon>Bacillati</taxon>
        <taxon>Bacillota</taxon>
        <taxon>Bacilli</taxon>
        <taxon>Bacillales</taxon>
        <taxon>Paenibacillaceae</taxon>
        <taxon>Paenibacillus</taxon>
    </lineage>
</organism>
<feature type="domain" description="Peptidase S8/S53" evidence="6">
    <location>
        <begin position="30"/>
        <end position="263"/>
    </location>
</feature>
<gene>
    <name evidence="7" type="primary">isp_1</name>
    <name evidence="7" type="ORF">NCTC10343_00942</name>
</gene>
<reference evidence="7 8" key="1">
    <citation type="submission" date="2018-06" db="EMBL/GenBank/DDBJ databases">
        <authorList>
            <consortium name="Pathogen Informatics"/>
            <person name="Doyle S."/>
        </authorList>
    </citation>
    <scope>NUCLEOTIDE SEQUENCE [LARGE SCALE GENOMIC DNA]</scope>
    <source>
        <strain evidence="7 8">NCTC10343</strain>
    </source>
</reference>
<dbReference type="InterPro" id="IPR015500">
    <property type="entry name" value="Peptidase_S8_subtilisin-rel"/>
</dbReference>
<dbReference type="GO" id="GO:0004252">
    <property type="term" value="F:serine-type endopeptidase activity"/>
    <property type="evidence" value="ECO:0007669"/>
    <property type="project" value="UniProtKB-UniRule"/>
</dbReference>
<evidence type="ECO:0000256" key="1">
    <source>
        <dbReference type="ARBA" id="ARBA00011073"/>
    </source>
</evidence>
<dbReference type="SUPFAM" id="SSF52743">
    <property type="entry name" value="Subtilisin-like"/>
    <property type="match status" value="1"/>
</dbReference>
<dbReference type="Proteomes" id="UP000254400">
    <property type="component" value="Unassembled WGS sequence"/>
</dbReference>
<evidence type="ECO:0000313" key="7">
    <source>
        <dbReference type="EMBL" id="SUA66251.1"/>
    </source>
</evidence>
<evidence type="ECO:0000256" key="3">
    <source>
        <dbReference type="ARBA" id="ARBA00022801"/>
    </source>
</evidence>
<dbReference type="PANTHER" id="PTHR43806:SF11">
    <property type="entry name" value="CEREVISIN-RELATED"/>
    <property type="match status" value="1"/>
</dbReference>
<evidence type="ECO:0000259" key="6">
    <source>
        <dbReference type="Pfam" id="PF00082"/>
    </source>
</evidence>
<evidence type="ECO:0000256" key="5">
    <source>
        <dbReference type="PROSITE-ProRule" id="PRU01240"/>
    </source>
</evidence>
<dbReference type="PROSITE" id="PS51892">
    <property type="entry name" value="SUBTILASE"/>
    <property type="match status" value="1"/>
</dbReference>
<evidence type="ECO:0000313" key="8">
    <source>
        <dbReference type="Proteomes" id="UP000254400"/>
    </source>
</evidence>
<dbReference type="EMBL" id="UGSC01000001">
    <property type="protein sequence ID" value="SUA66251.1"/>
    <property type="molecule type" value="Genomic_DNA"/>
</dbReference>
<feature type="active site" description="Charge relay system" evidence="5">
    <location>
        <position position="34"/>
    </location>
</feature>
<feature type="active site" description="Charge relay system" evidence="5">
    <location>
        <position position="69"/>
    </location>
</feature>
<feature type="active site" description="Charge relay system" evidence="5">
    <location>
        <position position="250"/>
    </location>
</feature>
<keyword evidence="2 5" id="KW-0645">Protease</keyword>
<dbReference type="Pfam" id="PF00082">
    <property type="entry name" value="Peptidase_S8"/>
    <property type="match status" value="1"/>
</dbReference>
<dbReference type="InterPro" id="IPR000209">
    <property type="entry name" value="Peptidase_S8/S53_dom"/>
</dbReference>
<keyword evidence="4 5" id="KW-0720">Serine protease</keyword>
<keyword evidence="3 5" id="KW-0378">Hydrolase</keyword>
<dbReference type="Gene3D" id="3.40.50.200">
    <property type="entry name" value="Peptidase S8/S53 domain"/>
    <property type="match status" value="1"/>
</dbReference>